<evidence type="ECO:0000256" key="1">
    <source>
        <dbReference type="ARBA" id="ARBA00022737"/>
    </source>
</evidence>
<dbReference type="RefSeq" id="WP_033079942.1">
    <property type="nucleotide sequence ID" value="NZ_BKAY01000003.1"/>
</dbReference>
<protein>
    <submittedName>
        <fullName evidence="3">Tetratricopeptide repeat protein</fullName>
    </submittedName>
</protein>
<dbReference type="InterPro" id="IPR011990">
    <property type="entry name" value="TPR-like_helical_dom_sf"/>
</dbReference>
<evidence type="ECO:0000313" key="4">
    <source>
        <dbReference type="EMBL" id="PPJ76746.1"/>
    </source>
</evidence>
<dbReference type="GeneID" id="93780843"/>
<dbReference type="Proteomes" id="UP000238153">
    <property type="component" value="Unassembled WGS sequence"/>
</dbReference>
<sequence>MEDIYKLIDDINLQKLDNLDSRVNDALTSNNDDALFILGETLYNFGLTPQGLEVFRTLYHKYPDESELLIYFIEGLMSENQTDEALEYLSQVAISTEKLMLEADLYQQINMTEVAIDKLIEARELEPNDPIIHFALAEMLYFDGQYLRATREYEVVLGTGEYEVNGINLFARMADCALQSGNYSDAINLYDEINEDEMTSEDFFKKAIAYEKNDITHEAIKITKNLLSKDPDFIQGYFYLQSLYENEKNYPDAIETGKEGLRLNQFYKELMVSTGSLEIEHGDANEGVELLKQALEVDNAYHEPLLILSDLFRNEEDYEAIIALLSYVDEDDLDPVFMWHLAHAFGQEERDKEAQHFFELAYPTMKTQSAFLSDYYYYLIEIGYKEKAKTILQQLIEMDPSNETWQEEANRLDY</sequence>
<keyword evidence="1" id="KW-0677">Repeat</keyword>
<dbReference type="STRING" id="1283.ShL2_01332"/>
<name>A0A2A1K4V7_STAHA</name>
<dbReference type="SMART" id="SM00028">
    <property type="entry name" value="TPR"/>
    <property type="match status" value="4"/>
</dbReference>
<dbReference type="AlphaFoldDB" id="A0A2A1K4V7"/>
<reference evidence="3 6" key="2">
    <citation type="submission" date="2023-08" db="EMBL/GenBank/DDBJ databases">
        <title>Genomic surveillance of Staphylococcus haemolyticus neonatal outbreak in southern France.</title>
        <authorList>
            <person name="Magnan C."/>
            <person name="Morsli M."/>
            <person name="Thiery B."/>
            <person name="Salipante F."/>
            <person name="Attar J."/>
            <person name="Massimo D.M."/>
            <person name="Ory J."/>
            <person name="Pantel A."/>
            <person name="Lavigne J.-P."/>
        </authorList>
    </citation>
    <scope>NUCLEOTIDE SEQUENCE [LARGE SCALE GENOMIC DNA]</scope>
    <source>
        <strain evidence="3 6">NSH026</strain>
    </source>
</reference>
<dbReference type="Gene3D" id="1.25.40.10">
    <property type="entry name" value="Tetratricopeptide repeat domain"/>
    <property type="match status" value="2"/>
</dbReference>
<reference evidence="4 5" key="1">
    <citation type="submission" date="2017-11" db="EMBL/GenBank/DDBJ databases">
        <authorList>
            <person name="Founou R.C."/>
            <person name="Founou L."/>
            <person name="Allam M."/>
            <person name="Ismail A."/>
            <person name="Essack S.Y."/>
        </authorList>
    </citation>
    <scope>NUCLEOTIDE SEQUENCE [LARGE SCALE GENOMIC DNA]</scope>
    <source>
        <strain evidence="4 5">G811N2B1</strain>
    </source>
</reference>
<evidence type="ECO:0000256" key="2">
    <source>
        <dbReference type="ARBA" id="ARBA00022803"/>
    </source>
</evidence>
<dbReference type="PANTHER" id="PTHR45586:SF15">
    <property type="entry name" value="TPR REPEAT-CONTAINING PROTEIN YPIA"/>
    <property type="match status" value="1"/>
</dbReference>
<gene>
    <name evidence="4" type="ORF">CV019_02530</name>
    <name evidence="3" type="ORF">RO950_08850</name>
</gene>
<keyword evidence="2" id="KW-0802">TPR repeat</keyword>
<organism evidence="4 5">
    <name type="scientific">Staphylococcus haemolyticus</name>
    <dbReference type="NCBI Taxonomy" id="1283"/>
    <lineage>
        <taxon>Bacteria</taxon>
        <taxon>Bacillati</taxon>
        <taxon>Bacillota</taxon>
        <taxon>Bacilli</taxon>
        <taxon>Bacillales</taxon>
        <taxon>Staphylococcaceae</taxon>
        <taxon>Staphylococcus</taxon>
    </lineage>
</organism>
<dbReference type="InterPro" id="IPR051012">
    <property type="entry name" value="CellSynth/LPSAsmb/PSIAsmb"/>
</dbReference>
<proteinExistence type="predicted"/>
<evidence type="ECO:0000313" key="3">
    <source>
        <dbReference type="EMBL" id="MDT4287126.1"/>
    </source>
</evidence>
<evidence type="ECO:0000313" key="5">
    <source>
        <dbReference type="Proteomes" id="UP000238153"/>
    </source>
</evidence>
<dbReference type="EMBL" id="JAVSOO010000022">
    <property type="protein sequence ID" value="MDT4287126.1"/>
    <property type="molecule type" value="Genomic_DNA"/>
</dbReference>
<accession>A0A2A1K4V7</accession>
<dbReference type="Proteomes" id="UP001269271">
    <property type="component" value="Unassembled WGS sequence"/>
</dbReference>
<keyword evidence="6" id="KW-1185">Reference proteome</keyword>
<dbReference type="PANTHER" id="PTHR45586">
    <property type="entry name" value="TPR REPEAT-CONTAINING PROTEIN PA4667"/>
    <property type="match status" value="1"/>
</dbReference>
<comment type="caution">
    <text evidence="4">The sequence shown here is derived from an EMBL/GenBank/DDBJ whole genome shotgun (WGS) entry which is preliminary data.</text>
</comment>
<dbReference type="EMBL" id="PGWX01000182">
    <property type="protein sequence ID" value="PPJ76746.1"/>
    <property type="molecule type" value="Genomic_DNA"/>
</dbReference>
<dbReference type="InterPro" id="IPR019734">
    <property type="entry name" value="TPR_rpt"/>
</dbReference>
<evidence type="ECO:0000313" key="6">
    <source>
        <dbReference type="Proteomes" id="UP001269271"/>
    </source>
</evidence>
<dbReference type="Pfam" id="PF13174">
    <property type="entry name" value="TPR_6"/>
    <property type="match status" value="1"/>
</dbReference>
<dbReference type="SUPFAM" id="SSF48452">
    <property type="entry name" value="TPR-like"/>
    <property type="match status" value="2"/>
</dbReference>